<keyword evidence="6" id="KW-0479">Metal-binding</keyword>
<comment type="cofactor">
    <cofactor evidence="1">
        <name>[3Fe-4S] cluster</name>
        <dbReference type="ChEBI" id="CHEBI:21137"/>
    </cofactor>
</comment>
<evidence type="ECO:0000256" key="9">
    <source>
        <dbReference type="ARBA" id="ARBA00023004"/>
    </source>
</evidence>
<dbReference type="Proteomes" id="UP000658382">
    <property type="component" value="Unassembled WGS sequence"/>
</dbReference>
<comment type="cofactor">
    <cofactor evidence="2">
        <name>[4Fe-4S] cluster</name>
        <dbReference type="ChEBI" id="CHEBI:49883"/>
    </cofactor>
</comment>
<name>A0A917UU21_9BACI</name>
<dbReference type="RefSeq" id="WP_188631446.1">
    <property type="nucleotide sequence ID" value="NZ_BMNQ01000003.1"/>
</dbReference>
<dbReference type="NCBIfam" id="TIGR01660">
    <property type="entry name" value="narH"/>
    <property type="match status" value="1"/>
</dbReference>
<dbReference type="GO" id="GO:0016020">
    <property type="term" value="C:membrane"/>
    <property type="evidence" value="ECO:0007669"/>
    <property type="project" value="TreeGrafter"/>
</dbReference>
<dbReference type="PANTHER" id="PTHR43518:SF1">
    <property type="entry name" value="RESPIRATORY NITRATE REDUCTASE 1 BETA CHAIN"/>
    <property type="match status" value="1"/>
</dbReference>
<evidence type="ECO:0000256" key="4">
    <source>
        <dbReference type="ARBA" id="ARBA00022448"/>
    </source>
</evidence>
<reference evidence="12" key="2">
    <citation type="submission" date="2020-09" db="EMBL/GenBank/DDBJ databases">
        <authorList>
            <person name="Sun Q."/>
            <person name="Ohkuma M."/>
        </authorList>
    </citation>
    <scope>NUCLEOTIDE SEQUENCE</scope>
    <source>
        <strain evidence="12">JCM 12580</strain>
    </source>
</reference>
<dbReference type="PANTHER" id="PTHR43518">
    <property type="entry name" value="NITRATE REDUCTASE BETA SUBUNIT"/>
    <property type="match status" value="1"/>
</dbReference>
<dbReference type="SUPFAM" id="SSF54862">
    <property type="entry name" value="4Fe-4S ferredoxins"/>
    <property type="match status" value="1"/>
</dbReference>
<keyword evidence="4" id="KW-0813">Transport</keyword>
<dbReference type="PROSITE" id="PS51379">
    <property type="entry name" value="4FE4S_FER_2"/>
    <property type="match status" value="3"/>
</dbReference>
<evidence type="ECO:0000256" key="3">
    <source>
        <dbReference type="ARBA" id="ARBA00004196"/>
    </source>
</evidence>
<evidence type="ECO:0000256" key="8">
    <source>
        <dbReference type="ARBA" id="ARBA00022982"/>
    </source>
</evidence>
<dbReference type="Pfam" id="PF13247">
    <property type="entry name" value="Fer4_11"/>
    <property type="match status" value="1"/>
</dbReference>
<evidence type="ECO:0000256" key="2">
    <source>
        <dbReference type="ARBA" id="ARBA00001966"/>
    </source>
</evidence>
<evidence type="ECO:0000256" key="1">
    <source>
        <dbReference type="ARBA" id="ARBA00001927"/>
    </source>
</evidence>
<evidence type="ECO:0000313" key="12">
    <source>
        <dbReference type="EMBL" id="GGJ85146.1"/>
    </source>
</evidence>
<keyword evidence="10" id="KW-0411">Iron-sulfur</keyword>
<keyword evidence="5" id="KW-0004">4Fe-4S</keyword>
<protein>
    <submittedName>
        <fullName evidence="12">Nitrate reductase subunit beta</fullName>
    </submittedName>
</protein>
<comment type="subcellular location">
    <subcellularLocation>
        <location evidence="3">Cell envelope</location>
    </subcellularLocation>
</comment>
<dbReference type="InterPro" id="IPR029263">
    <property type="entry name" value="Nitr_red_bet_C"/>
</dbReference>
<dbReference type="GO" id="GO:0009061">
    <property type="term" value="P:anaerobic respiration"/>
    <property type="evidence" value="ECO:0007669"/>
    <property type="project" value="TreeGrafter"/>
</dbReference>
<sequence length="497" mass="56788">MKIKAQVAMVMHLDKCIGCHTCSVTCKNTWTNRPGTEYMWFNNVETRPGTGYPKRWEDTERFKGGWTLKNGKLQLKAGGPISKLMNIFYNPDMATMDDYYEPWTYNYENLINSPKSENLPVARPQSVITGEYIDKPEWGSNWDDDLAGGTEVVSQDPTVEKLQDHISMEYEKTFMMYLPRICEHCLNPSCVASCPSGALYKRDEDGIVLVDQEACRGWRFCMSGCPYHKVYYNWNTHKAEKCNFCYPRTEAGLPTICSETCVGRIRYIGVVLYDADKVKEAASVEDPQDLYESQLSVFQDPFDPEVIKEAKKAGINEEWIESAQKSPIYKMAMEWKIALPLHPEYRTLPMVWYVPPLSPIMNHITNEDELDTDGYIPAIDQMRIPVEYLASIMSADDTEVIRKVLLKLTAMRVHMRGKTVGGIDEFRQSELLKEANTTPEELEDMARLLGVAKYNDRFVIPTGRREMDDNLYYEQGACSLEDLAPPEGMASLIGGNR</sequence>
<dbReference type="GO" id="GO:0009055">
    <property type="term" value="F:electron transfer activity"/>
    <property type="evidence" value="ECO:0007669"/>
    <property type="project" value="TreeGrafter"/>
</dbReference>
<gene>
    <name evidence="12" type="ORF">GCM10007063_04600</name>
</gene>
<evidence type="ECO:0000256" key="6">
    <source>
        <dbReference type="ARBA" id="ARBA00022723"/>
    </source>
</evidence>
<dbReference type="GO" id="GO:0009325">
    <property type="term" value="C:nitrate reductase complex"/>
    <property type="evidence" value="ECO:0007669"/>
    <property type="project" value="InterPro"/>
</dbReference>
<keyword evidence="13" id="KW-1185">Reference proteome</keyword>
<reference evidence="12" key="1">
    <citation type="journal article" date="2014" name="Int. J. Syst. Evol. Microbiol.">
        <title>Complete genome sequence of Corynebacterium casei LMG S-19264T (=DSM 44701T), isolated from a smear-ripened cheese.</title>
        <authorList>
            <consortium name="US DOE Joint Genome Institute (JGI-PGF)"/>
            <person name="Walter F."/>
            <person name="Albersmeier A."/>
            <person name="Kalinowski J."/>
            <person name="Ruckert C."/>
        </authorList>
    </citation>
    <scope>NUCLEOTIDE SEQUENCE</scope>
    <source>
        <strain evidence="12">JCM 12580</strain>
    </source>
</reference>
<dbReference type="GO" id="GO:0042126">
    <property type="term" value="P:nitrate metabolic process"/>
    <property type="evidence" value="ECO:0007669"/>
    <property type="project" value="InterPro"/>
</dbReference>
<evidence type="ECO:0000259" key="11">
    <source>
        <dbReference type="PROSITE" id="PS51379"/>
    </source>
</evidence>
<dbReference type="AlphaFoldDB" id="A0A917UU21"/>
<dbReference type="InterPro" id="IPR006547">
    <property type="entry name" value="NO3_Rdtase_bsu"/>
</dbReference>
<dbReference type="InterPro" id="IPR017896">
    <property type="entry name" value="4Fe4S_Fe-S-bd"/>
</dbReference>
<dbReference type="FunFam" id="3.30.70.20:FF:000008">
    <property type="entry name" value="Respiratory nitrate reductase beta subunit"/>
    <property type="match status" value="1"/>
</dbReference>
<evidence type="ECO:0000256" key="5">
    <source>
        <dbReference type="ARBA" id="ARBA00022485"/>
    </source>
</evidence>
<dbReference type="GO" id="GO:0030313">
    <property type="term" value="C:cell envelope"/>
    <property type="evidence" value="ECO:0007669"/>
    <property type="project" value="UniProtKB-SubCell"/>
</dbReference>
<evidence type="ECO:0000256" key="7">
    <source>
        <dbReference type="ARBA" id="ARBA00022737"/>
    </source>
</evidence>
<evidence type="ECO:0000313" key="13">
    <source>
        <dbReference type="Proteomes" id="UP000658382"/>
    </source>
</evidence>
<keyword evidence="8" id="KW-0249">Electron transport</keyword>
<proteinExistence type="predicted"/>
<evidence type="ECO:0000256" key="10">
    <source>
        <dbReference type="ARBA" id="ARBA00023014"/>
    </source>
</evidence>
<feature type="domain" description="4Fe-4S ferredoxin-type" evidence="11">
    <location>
        <begin position="206"/>
        <end position="235"/>
    </location>
</feature>
<dbReference type="Gene3D" id="3.30.70.20">
    <property type="match status" value="3"/>
</dbReference>
<dbReference type="CDD" id="cd10557">
    <property type="entry name" value="NarH_beta-like"/>
    <property type="match status" value="1"/>
</dbReference>
<dbReference type="FunFam" id="3.30.70.20:FF:000010">
    <property type="entry name" value="Respiratory nitrate reductase beta subunit"/>
    <property type="match status" value="1"/>
</dbReference>
<comment type="caution">
    <text evidence="12">The sequence shown here is derived from an EMBL/GenBank/DDBJ whole genome shotgun (WGS) entry which is preliminary data.</text>
</comment>
<feature type="domain" description="4Fe-4S ferredoxin-type" evidence="11">
    <location>
        <begin position="173"/>
        <end position="204"/>
    </location>
</feature>
<accession>A0A917UU21</accession>
<feature type="domain" description="4Fe-4S ferredoxin-type" evidence="11">
    <location>
        <begin position="7"/>
        <end position="36"/>
    </location>
</feature>
<keyword evidence="9" id="KW-0408">Iron</keyword>
<dbReference type="GO" id="GO:0046872">
    <property type="term" value="F:metal ion binding"/>
    <property type="evidence" value="ECO:0007669"/>
    <property type="project" value="UniProtKB-KW"/>
</dbReference>
<dbReference type="GO" id="GO:0051539">
    <property type="term" value="F:4 iron, 4 sulfur cluster binding"/>
    <property type="evidence" value="ECO:0007669"/>
    <property type="project" value="UniProtKB-KW"/>
</dbReference>
<dbReference type="EMBL" id="BMNQ01000003">
    <property type="protein sequence ID" value="GGJ85146.1"/>
    <property type="molecule type" value="Genomic_DNA"/>
</dbReference>
<dbReference type="Gene3D" id="1.10.3650.10">
    <property type="entry name" value="nitrate reductase domain like"/>
    <property type="match status" value="1"/>
</dbReference>
<keyword evidence="7" id="KW-0677">Repeat</keyword>
<dbReference type="Pfam" id="PF14711">
    <property type="entry name" value="Nitr_red_bet_C"/>
    <property type="match status" value="1"/>
</dbReference>
<dbReference type="GO" id="GO:0008940">
    <property type="term" value="F:nitrate reductase activity"/>
    <property type="evidence" value="ECO:0007669"/>
    <property type="project" value="InterPro"/>
</dbReference>
<organism evidence="12 13">
    <name type="scientific">Lentibacillus kapialis</name>
    <dbReference type="NCBI Taxonomy" id="340214"/>
    <lineage>
        <taxon>Bacteria</taxon>
        <taxon>Bacillati</taxon>
        <taxon>Bacillota</taxon>
        <taxon>Bacilli</taxon>
        <taxon>Bacillales</taxon>
        <taxon>Bacillaceae</taxon>
        <taxon>Lentibacillus</taxon>
    </lineage>
</organism>
<dbReference type="InterPro" id="IPR038262">
    <property type="entry name" value="Nitr_red_bet_C_sf"/>
</dbReference>